<accession>A0A8S3AC99</accession>
<feature type="non-terminal residue" evidence="3">
    <location>
        <position position="1"/>
    </location>
</feature>
<organism evidence="3 4">
    <name type="scientific">Didymodactylos carnosus</name>
    <dbReference type="NCBI Taxonomy" id="1234261"/>
    <lineage>
        <taxon>Eukaryota</taxon>
        <taxon>Metazoa</taxon>
        <taxon>Spiralia</taxon>
        <taxon>Gnathifera</taxon>
        <taxon>Rotifera</taxon>
        <taxon>Eurotatoria</taxon>
        <taxon>Bdelloidea</taxon>
        <taxon>Philodinida</taxon>
        <taxon>Philodinidae</taxon>
        <taxon>Didymodactylos</taxon>
    </lineage>
</organism>
<comment type="caution">
    <text evidence="3">The sequence shown here is derived from an EMBL/GenBank/DDBJ whole genome shotgun (WGS) entry which is preliminary data.</text>
</comment>
<feature type="domain" description="ASD2" evidence="2">
    <location>
        <begin position="26"/>
        <end position="131"/>
    </location>
</feature>
<evidence type="ECO:0000256" key="1">
    <source>
        <dbReference type="SAM" id="Coils"/>
    </source>
</evidence>
<dbReference type="Proteomes" id="UP000681722">
    <property type="component" value="Unassembled WGS sequence"/>
</dbReference>
<feature type="non-terminal residue" evidence="3">
    <location>
        <position position="145"/>
    </location>
</feature>
<sequence length="145" mass="17086">NIEPSIRCNQQLLVQRFEEDSYTIAQTNATTHVQKQLLDSAKQYFVKETRIKTDINELENALNKRHNELVEEFQQRLDSFKKSQNDVTQTILNNYNHLIEGRRGTALKTDIYNRCPTLDINKYHSYCNDLNILFNYIRAYLSNPG</sequence>
<evidence type="ECO:0000313" key="3">
    <source>
        <dbReference type="EMBL" id="CAF4670928.1"/>
    </source>
</evidence>
<evidence type="ECO:0000313" key="4">
    <source>
        <dbReference type="Proteomes" id="UP000681722"/>
    </source>
</evidence>
<proteinExistence type="predicted"/>
<gene>
    <name evidence="3" type="ORF">SRO942_LOCUS50868</name>
</gene>
<keyword evidence="1" id="KW-0175">Coiled coil</keyword>
<dbReference type="Pfam" id="PF08687">
    <property type="entry name" value="ASD2"/>
    <property type="match status" value="1"/>
</dbReference>
<protein>
    <recommendedName>
        <fullName evidence="2">ASD2 domain-containing protein</fullName>
    </recommendedName>
</protein>
<name>A0A8S3AC99_9BILA</name>
<evidence type="ECO:0000259" key="2">
    <source>
        <dbReference type="Pfam" id="PF08687"/>
    </source>
</evidence>
<reference evidence="3" key="1">
    <citation type="submission" date="2021-02" db="EMBL/GenBank/DDBJ databases">
        <authorList>
            <person name="Nowell W R."/>
        </authorList>
    </citation>
    <scope>NUCLEOTIDE SEQUENCE</scope>
</reference>
<dbReference type="AlphaFoldDB" id="A0A8S3AC99"/>
<dbReference type="InterPro" id="IPR014799">
    <property type="entry name" value="ASD2_dom"/>
</dbReference>
<feature type="coiled-coil region" evidence="1">
    <location>
        <begin position="55"/>
        <end position="83"/>
    </location>
</feature>
<dbReference type="EMBL" id="CAJOBC010150049">
    <property type="protein sequence ID" value="CAF4670928.1"/>
    <property type="molecule type" value="Genomic_DNA"/>
</dbReference>